<keyword evidence="1" id="KW-1133">Transmembrane helix</keyword>
<keyword evidence="3" id="KW-1185">Reference proteome</keyword>
<organism evidence="2 3">
    <name type="scientific">Trujillonella endophytica</name>
    <dbReference type="NCBI Taxonomy" id="673521"/>
    <lineage>
        <taxon>Bacteria</taxon>
        <taxon>Bacillati</taxon>
        <taxon>Actinomycetota</taxon>
        <taxon>Actinomycetes</taxon>
        <taxon>Geodermatophilales</taxon>
        <taxon>Geodermatophilaceae</taxon>
        <taxon>Trujillonella</taxon>
    </lineage>
</organism>
<feature type="transmembrane region" description="Helical" evidence="1">
    <location>
        <begin position="210"/>
        <end position="231"/>
    </location>
</feature>
<evidence type="ECO:0000313" key="2">
    <source>
        <dbReference type="EMBL" id="SEO76116.1"/>
    </source>
</evidence>
<dbReference type="AlphaFoldDB" id="A0A1H8SC75"/>
<keyword evidence="1" id="KW-0812">Transmembrane</keyword>
<feature type="transmembrane region" description="Helical" evidence="1">
    <location>
        <begin position="273"/>
        <end position="305"/>
    </location>
</feature>
<gene>
    <name evidence="2" type="ORF">SAMN05660991_01586</name>
</gene>
<evidence type="ECO:0000256" key="1">
    <source>
        <dbReference type="SAM" id="Phobius"/>
    </source>
</evidence>
<protein>
    <submittedName>
        <fullName evidence="2">Uncharacterized protein</fullName>
    </submittedName>
</protein>
<keyword evidence="1" id="KW-0472">Membrane</keyword>
<reference evidence="3" key="1">
    <citation type="submission" date="2016-10" db="EMBL/GenBank/DDBJ databases">
        <authorList>
            <person name="Varghese N."/>
            <person name="Submissions S."/>
        </authorList>
    </citation>
    <scope>NUCLEOTIDE SEQUENCE [LARGE SCALE GENOMIC DNA]</scope>
    <source>
        <strain evidence="3">DSM 45413</strain>
    </source>
</reference>
<sequence>MSALGEDEDVSSEVAAPLPDVVVGLVAAPGAAAELAGRLAPELAAELAAQHPEVRWDVRAVEDGLVRPPADDDAIVAATRARLLAEDWDLAVALTDVPLEVSRRPVVGTASPLHGVALISLPALGAVGRHRRALHTAVDLVRALVGTADGEVDAGDRAALGRRLRQLAADDDGSDGLLYTARVLSGNLRLLVGMVRANQPWRLAIRLSRALTAAVAAGVFALITADVWRLADSFGGVRLTVVALGSVVAVVVTLIIGAELWERPRGRRARKQVLLFNVATATTVVIGVLSLYAVLFLLALAGGLLLVVEPLFAEGLGHDAHLSDYLELAWLVCSLATVGGALGAGLESDDAVREAAYTHRSGGAGDAPG</sequence>
<name>A0A1H8SC75_9ACTN</name>
<accession>A0A1H8SC75</accession>
<evidence type="ECO:0000313" key="3">
    <source>
        <dbReference type="Proteomes" id="UP000198960"/>
    </source>
</evidence>
<feature type="transmembrane region" description="Helical" evidence="1">
    <location>
        <begin position="237"/>
        <end position="261"/>
    </location>
</feature>
<proteinExistence type="predicted"/>
<dbReference type="RefSeq" id="WP_091941900.1">
    <property type="nucleotide sequence ID" value="NZ_FOEE01000004.1"/>
</dbReference>
<feature type="transmembrane region" description="Helical" evidence="1">
    <location>
        <begin position="325"/>
        <end position="346"/>
    </location>
</feature>
<dbReference type="EMBL" id="FOEE01000004">
    <property type="protein sequence ID" value="SEO76116.1"/>
    <property type="molecule type" value="Genomic_DNA"/>
</dbReference>
<dbReference type="OrthoDB" id="8477132at2"/>
<dbReference type="Proteomes" id="UP000198960">
    <property type="component" value="Unassembled WGS sequence"/>
</dbReference>
<dbReference type="STRING" id="673521.SAMN05660991_01586"/>